<keyword evidence="1" id="KW-0832">Ubl conjugation</keyword>
<protein>
    <recommendedName>
        <fullName evidence="6">X-box-binding protein 1</fullName>
    </recommendedName>
</protein>
<evidence type="ECO:0000313" key="9">
    <source>
        <dbReference type="EMBL" id="ELU42517.1"/>
    </source>
</evidence>
<gene>
    <name evidence="9" type="ORF">AG1IA_03466</name>
</gene>
<reference evidence="9 10" key="1">
    <citation type="journal article" date="2013" name="Nat. Commun.">
        <title>The evolution and pathogenic mechanisms of the rice sheath blight pathogen.</title>
        <authorList>
            <person name="Zheng A."/>
            <person name="Lin R."/>
            <person name="Xu L."/>
            <person name="Qin P."/>
            <person name="Tang C."/>
            <person name="Ai P."/>
            <person name="Zhang D."/>
            <person name="Liu Y."/>
            <person name="Sun Z."/>
            <person name="Feng H."/>
            <person name="Wang Y."/>
            <person name="Chen Y."/>
            <person name="Liang X."/>
            <person name="Fu R."/>
            <person name="Li Q."/>
            <person name="Zhang J."/>
            <person name="Yu X."/>
            <person name="Xie Z."/>
            <person name="Ding L."/>
            <person name="Guan P."/>
            <person name="Tang J."/>
            <person name="Liang Y."/>
            <person name="Wang S."/>
            <person name="Deng Q."/>
            <person name="Li S."/>
            <person name="Zhu J."/>
            <person name="Wang L."/>
            <person name="Liu H."/>
            <person name="Li P."/>
        </authorList>
    </citation>
    <scope>NUCLEOTIDE SEQUENCE [LARGE SCALE GENOMIC DNA]</scope>
    <source>
        <strain evidence="10">AG-1 IA</strain>
    </source>
</reference>
<dbReference type="Pfam" id="PF07716">
    <property type="entry name" value="bZIP_2"/>
    <property type="match status" value="1"/>
</dbReference>
<evidence type="ECO:0000256" key="6">
    <source>
        <dbReference type="ARBA" id="ARBA00040165"/>
    </source>
</evidence>
<evidence type="ECO:0000313" key="10">
    <source>
        <dbReference type="Proteomes" id="UP000011668"/>
    </source>
</evidence>
<dbReference type="EMBL" id="AFRT01000800">
    <property type="protein sequence ID" value="ELU42517.1"/>
    <property type="molecule type" value="Genomic_DNA"/>
</dbReference>
<sequence>MDFSEWRMLSEATFGVGFTAIRAALRLMTTALTSDHRREIMTVKVQPFPVVYVYKGRIADCCSQLSESGGYRGCGTSDCHVRDTYIAPAGRTWTSQLSPQLCLLSSLASLSLSTYSAASPASSSSSSNPRKRARPSDMSPEERKEARAQRNRIAAQCSRDRRKQQFADLEARVQELEEENRRLRAGAVVEPRKPKVEQKSNEQECREKENEELRERVRQLEKAWENVSSYNRGFSERVGSPPSTGGVRRELFTERFSVPAAGQLDLAFHVPTELDTPLPSNPPNPTQQITNENVLDDEWLSAVLQPSALDQETSGSPWNTPSAGSVADSDPIMSPLIMDDLNTSIENGEVEMERLLKMLPEEGVDLRFDSLGGQEQSNISPLVEWTWLGESATEVVVGLLTGFLLSFCPLIPIVHQLLRKADQDACSRHCVVNIFSLRVEDLTAVSW</sequence>
<dbReference type="PANTHER" id="PTHR46542:SF1">
    <property type="entry name" value="X-BOX BINDING PROTEIN 1"/>
    <property type="match status" value="1"/>
</dbReference>
<organism evidence="9 10">
    <name type="scientific">Thanatephorus cucumeris (strain AG1-IA)</name>
    <name type="common">Rice sheath blight fungus</name>
    <name type="synonym">Rhizoctonia solani</name>
    <dbReference type="NCBI Taxonomy" id="983506"/>
    <lineage>
        <taxon>Eukaryota</taxon>
        <taxon>Fungi</taxon>
        <taxon>Dikarya</taxon>
        <taxon>Basidiomycota</taxon>
        <taxon>Agaricomycotina</taxon>
        <taxon>Agaricomycetes</taxon>
        <taxon>Cantharellales</taxon>
        <taxon>Ceratobasidiaceae</taxon>
        <taxon>Rhizoctonia</taxon>
        <taxon>Rhizoctonia solani AG-1</taxon>
    </lineage>
</organism>
<dbReference type="InterPro" id="IPR052470">
    <property type="entry name" value="ER_Stress-Reg_TF"/>
</dbReference>
<dbReference type="AlphaFoldDB" id="L8X0A2"/>
<dbReference type="PANTHER" id="PTHR46542">
    <property type="entry name" value="X-BOX BINDING PROTEIN 1"/>
    <property type="match status" value="1"/>
</dbReference>
<dbReference type="CDD" id="cd14812">
    <property type="entry name" value="bZIP_u3"/>
    <property type="match status" value="1"/>
</dbReference>
<evidence type="ECO:0000256" key="7">
    <source>
        <dbReference type="SAM" id="MobiDB-lite"/>
    </source>
</evidence>
<dbReference type="Gene3D" id="1.20.5.170">
    <property type="match status" value="1"/>
</dbReference>
<dbReference type="GO" id="GO:0000981">
    <property type="term" value="F:DNA-binding transcription factor activity, RNA polymerase II-specific"/>
    <property type="evidence" value="ECO:0007669"/>
    <property type="project" value="TreeGrafter"/>
</dbReference>
<keyword evidence="10" id="KW-1185">Reference proteome</keyword>
<dbReference type="STRING" id="983506.L8X0A2"/>
<dbReference type="SUPFAM" id="SSF57959">
    <property type="entry name" value="Leucine zipper domain"/>
    <property type="match status" value="1"/>
</dbReference>
<keyword evidence="2" id="KW-0805">Transcription regulation</keyword>
<evidence type="ECO:0000256" key="2">
    <source>
        <dbReference type="ARBA" id="ARBA00023015"/>
    </source>
</evidence>
<dbReference type="InterPro" id="IPR004827">
    <property type="entry name" value="bZIP"/>
</dbReference>
<dbReference type="Proteomes" id="UP000011668">
    <property type="component" value="Unassembled WGS sequence"/>
</dbReference>
<feature type="compositionally biased region" description="Basic and acidic residues" evidence="7">
    <location>
        <begin position="190"/>
        <end position="210"/>
    </location>
</feature>
<evidence type="ECO:0000256" key="5">
    <source>
        <dbReference type="ARBA" id="ARBA00023242"/>
    </source>
</evidence>
<feature type="compositionally biased region" description="Low complexity" evidence="7">
    <location>
        <begin position="118"/>
        <end position="127"/>
    </location>
</feature>
<dbReference type="PROSITE" id="PS50217">
    <property type="entry name" value="BZIP"/>
    <property type="match status" value="1"/>
</dbReference>
<dbReference type="OrthoDB" id="295274at2759"/>
<dbReference type="SMART" id="SM00338">
    <property type="entry name" value="BRLZ"/>
    <property type="match status" value="1"/>
</dbReference>
<keyword evidence="5" id="KW-0539">Nucleus</keyword>
<evidence type="ECO:0000256" key="1">
    <source>
        <dbReference type="ARBA" id="ARBA00022843"/>
    </source>
</evidence>
<feature type="region of interest" description="Disordered" evidence="7">
    <location>
        <begin position="309"/>
        <end position="331"/>
    </location>
</feature>
<feature type="compositionally biased region" description="Polar residues" evidence="7">
    <location>
        <begin position="309"/>
        <end position="323"/>
    </location>
</feature>
<accession>L8X0A2</accession>
<keyword evidence="4" id="KW-0804">Transcription</keyword>
<proteinExistence type="predicted"/>
<feature type="region of interest" description="Disordered" evidence="7">
    <location>
        <begin position="189"/>
        <end position="210"/>
    </location>
</feature>
<comment type="caution">
    <text evidence="9">The sequence shown here is derived from an EMBL/GenBank/DDBJ whole genome shotgun (WGS) entry which is preliminary data.</text>
</comment>
<dbReference type="HOGENOM" id="CLU_612779_0_0_1"/>
<feature type="domain" description="BZIP" evidence="8">
    <location>
        <begin position="141"/>
        <end position="184"/>
    </location>
</feature>
<dbReference type="InterPro" id="IPR046347">
    <property type="entry name" value="bZIP_sf"/>
</dbReference>
<dbReference type="GO" id="GO:0005634">
    <property type="term" value="C:nucleus"/>
    <property type="evidence" value="ECO:0007669"/>
    <property type="project" value="TreeGrafter"/>
</dbReference>
<keyword evidence="3" id="KW-0238">DNA-binding</keyword>
<feature type="region of interest" description="Disordered" evidence="7">
    <location>
        <begin position="118"/>
        <end position="160"/>
    </location>
</feature>
<dbReference type="GO" id="GO:0000977">
    <property type="term" value="F:RNA polymerase II transcription regulatory region sequence-specific DNA binding"/>
    <property type="evidence" value="ECO:0007669"/>
    <property type="project" value="TreeGrafter"/>
</dbReference>
<evidence type="ECO:0000256" key="4">
    <source>
        <dbReference type="ARBA" id="ARBA00023163"/>
    </source>
</evidence>
<evidence type="ECO:0000256" key="3">
    <source>
        <dbReference type="ARBA" id="ARBA00023125"/>
    </source>
</evidence>
<name>L8X0A2_THACA</name>
<evidence type="ECO:0000259" key="8">
    <source>
        <dbReference type="PROSITE" id="PS50217"/>
    </source>
</evidence>